<sequence>MRPTTSEGSVDLSVTFPSIAGARGGAVGRLRFDVICLVGLSAWVVASRAPYLNTFDLMGKDGPLYVNALKLDASYDVPMPGNIGYVVLGKLANLVLPNPVTAFLAVNIGLTAVGTMFAYLFAALIVSRPLAAAAAFAMSCNAMIWWHGGVIASYPVWLAVLPAIGWFGLRYQRDRRLGDMIGASVALGLGMMLRPDLLAFGTPLWLGSMLLGRAPVKHWLIGGAILAAACVCWFFGTAWVLGGIDVYLERVRLKHEGDKAGFSVSARGLFEGLLRNGVKYVLFLAWGSLLVIPPFVWGFAKSFRLANWRELALAALWVGPSWYFSFLIFAGNAGLIFPFLPLLYLGAAIGLQQLAGERRAVVGLAVLALLGALQFTLTPLLPQRDQRDVILNVTFLRYSGAGLTERYNHNLDDFGVSPALADVRRQMERPEPIPVNPH</sequence>
<reference evidence="3" key="1">
    <citation type="submission" date="2016-12" db="EMBL/GenBank/DDBJ databases">
        <title>Comparative genomics of four Isosphaeraceae planctomycetes: a common pool of plasmids and glycoside hydrolase genes.</title>
        <authorList>
            <person name="Ivanova A."/>
        </authorList>
    </citation>
    <scope>NUCLEOTIDE SEQUENCE [LARGE SCALE GENOMIC DNA]</scope>
    <source>
        <strain evidence="3">PX4</strain>
    </source>
</reference>
<feature type="transmembrane region" description="Helical" evidence="1">
    <location>
        <begin position="218"/>
        <end position="244"/>
    </location>
</feature>
<evidence type="ECO:0000313" key="3">
    <source>
        <dbReference type="Proteomes" id="UP000186309"/>
    </source>
</evidence>
<dbReference type="AlphaFoldDB" id="A0A1U7CS00"/>
<feature type="transmembrane region" description="Helical" evidence="1">
    <location>
        <begin position="100"/>
        <end position="122"/>
    </location>
</feature>
<dbReference type="KEGG" id="pbor:BSF38_03178"/>
<feature type="transmembrane region" description="Helical" evidence="1">
    <location>
        <begin position="280"/>
        <end position="300"/>
    </location>
</feature>
<feature type="transmembrane region" description="Helical" evidence="1">
    <location>
        <begin position="320"/>
        <end position="349"/>
    </location>
</feature>
<keyword evidence="1" id="KW-0812">Transmembrane</keyword>
<evidence type="ECO:0000256" key="1">
    <source>
        <dbReference type="SAM" id="Phobius"/>
    </source>
</evidence>
<organism evidence="2 3">
    <name type="scientific">Paludisphaera borealis</name>
    <dbReference type="NCBI Taxonomy" id="1387353"/>
    <lineage>
        <taxon>Bacteria</taxon>
        <taxon>Pseudomonadati</taxon>
        <taxon>Planctomycetota</taxon>
        <taxon>Planctomycetia</taxon>
        <taxon>Isosphaerales</taxon>
        <taxon>Isosphaeraceae</taxon>
        <taxon>Paludisphaera</taxon>
    </lineage>
</organism>
<gene>
    <name evidence="2" type="ORF">BSF38_03178</name>
</gene>
<proteinExistence type="predicted"/>
<evidence type="ECO:0000313" key="2">
    <source>
        <dbReference type="EMBL" id="APW61653.1"/>
    </source>
</evidence>
<keyword evidence="1" id="KW-1133">Transmembrane helix</keyword>
<name>A0A1U7CS00_9BACT</name>
<protein>
    <recommendedName>
        <fullName evidence="4">Glycosyltransferase RgtA/B/C/D-like domain-containing protein</fullName>
    </recommendedName>
</protein>
<evidence type="ECO:0008006" key="4">
    <source>
        <dbReference type="Google" id="ProtNLM"/>
    </source>
</evidence>
<keyword evidence="3" id="KW-1185">Reference proteome</keyword>
<keyword evidence="1" id="KW-0472">Membrane</keyword>
<dbReference type="EMBL" id="CP019082">
    <property type="protein sequence ID" value="APW61653.1"/>
    <property type="molecule type" value="Genomic_DNA"/>
</dbReference>
<dbReference type="RefSeq" id="WP_145952155.1">
    <property type="nucleotide sequence ID" value="NZ_CP019082.1"/>
</dbReference>
<feature type="transmembrane region" description="Helical" evidence="1">
    <location>
        <begin position="152"/>
        <end position="169"/>
    </location>
</feature>
<feature type="transmembrane region" description="Helical" evidence="1">
    <location>
        <begin position="361"/>
        <end position="381"/>
    </location>
</feature>
<dbReference type="OrthoDB" id="247674at2"/>
<dbReference type="Proteomes" id="UP000186309">
    <property type="component" value="Chromosome"/>
</dbReference>
<feature type="transmembrane region" description="Helical" evidence="1">
    <location>
        <begin position="181"/>
        <end position="206"/>
    </location>
</feature>
<accession>A0A1U7CS00</accession>